<dbReference type="Pfam" id="PF14904">
    <property type="entry name" value="FAM86"/>
    <property type="match status" value="1"/>
</dbReference>
<dbReference type="AlphaFoldDB" id="A0A9N9QMT2"/>
<dbReference type="PANTHER" id="PTHR14614:SF130">
    <property type="entry name" value="PROTEIN-LYSINE N-METHYLTRANSFERASE EEF2KMT"/>
    <property type="match status" value="1"/>
</dbReference>
<dbReference type="GO" id="GO:0016740">
    <property type="term" value="F:transferase activity"/>
    <property type="evidence" value="ECO:0007669"/>
    <property type="project" value="UniProtKB-KW"/>
</dbReference>
<gene>
    <name evidence="4" type="ORF">CEUTPL_LOCUS6114</name>
</gene>
<keyword evidence="2" id="KW-0808">Transferase</keyword>
<dbReference type="InterPro" id="IPR019410">
    <property type="entry name" value="Methyltransf_16"/>
</dbReference>
<comment type="similarity">
    <text evidence="1">Belongs to the class I-like SAM-binding methyltransferase superfamily. EEF2KMT family.</text>
</comment>
<dbReference type="GO" id="GO:0032991">
    <property type="term" value="C:protein-containing complex"/>
    <property type="evidence" value="ECO:0007669"/>
    <property type="project" value="TreeGrafter"/>
</dbReference>
<dbReference type="InterPro" id="IPR029063">
    <property type="entry name" value="SAM-dependent_MTases_sf"/>
</dbReference>
<accession>A0A9N9QMT2</accession>
<reference evidence="4" key="1">
    <citation type="submission" date="2022-01" db="EMBL/GenBank/DDBJ databases">
        <authorList>
            <person name="King R."/>
        </authorList>
    </citation>
    <scope>NUCLEOTIDE SEQUENCE</scope>
</reference>
<sequence length="315" mass="36445">MLVEPLEKLSRQFLCGFPINEIAFCELQALNYNDQESLLNATVNSQLVLKYPIKIDYQKVFLKHLMSKLESDGSDIHEDIFSAYVKLIATKSCETELFYKHYKTSKNVISLMENVNLISEGTTGLRTWQASLALSEWCLENKASLLNKNILELGSGIGLTGLVILQQCQPGKFYFSDCHPAVLKTLKHNIQLNNTNLNNCQVLNLAWQNVNEHLYDLDKIDYILAADVVYDTDLFQTLIEALRIVSEKCGVEDVVFACTERNQETLREFLQQIKKYFKVMEEQCPRQNNFVWSTSTPVRIFRFQLLKKKKMWFDI</sequence>
<dbReference type="InterPro" id="IPR029426">
    <property type="entry name" value="FAM86_N"/>
</dbReference>
<protein>
    <recommendedName>
        <fullName evidence="3">FAM86 N-terminal domain-containing protein</fullName>
    </recommendedName>
</protein>
<dbReference type="OrthoDB" id="194386at2759"/>
<name>A0A9N9QMT2_9CUCU</name>
<dbReference type="EMBL" id="OU892278">
    <property type="protein sequence ID" value="CAG9765509.1"/>
    <property type="molecule type" value="Genomic_DNA"/>
</dbReference>
<proteinExistence type="inferred from homology"/>
<evidence type="ECO:0000256" key="2">
    <source>
        <dbReference type="ARBA" id="ARBA00022679"/>
    </source>
</evidence>
<organism evidence="4 5">
    <name type="scientific">Ceutorhynchus assimilis</name>
    <name type="common">cabbage seed weevil</name>
    <dbReference type="NCBI Taxonomy" id="467358"/>
    <lineage>
        <taxon>Eukaryota</taxon>
        <taxon>Metazoa</taxon>
        <taxon>Ecdysozoa</taxon>
        <taxon>Arthropoda</taxon>
        <taxon>Hexapoda</taxon>
        <taxon>Insecta</taxon>
        <taxon>Pterygota</taxon>
        <taxon>Neoptera</taxon>
        <taxon>Endopterygota</taxon>
        <taxon>Coleoptera</taxon>
        <taxon>Polyphaga</taxon>
        <taxon>Cucujiformia</taxon>
        <taxon>Curculionidae</taxon>
        <taxon>Ceutorhynchinae</taxon>
        <taxon>Ceutorhynchus</taxon>
    </lineage>
</organism>
<dbReference type="Proteomes" id="UP001152799">
    <property type="component" value="Chromosome 2"/>
</dbReference>
<dbReference type="SUPFAM" id="SSF53335">
    <property type="entry name" value="S-adenosyl-L-methionine-dependent methyltransferases"/>
    <property type="match status" value="1"/>
</dbReference>
<keyword evidence="5" id="KW-1185">Reference proteome</keyword>
<evidence type="ECO:0000259" key="3">
    <source>
        <dbReference type="Pfam" id="PF14904"/>
    </source>
</evidence>
<dbReference type="Pfam" id="PF10294">
    <property type="entry name" value="Methyltransf_16"/>
    <property type="match status" value="1"/>
</dbReference>
<evidence type="ECO:0000313" key="5">
    <source>
        <dbReference type="Proteomes" id="UP001152799"/>
    </source>
</evidence>
<dbReference type="PANTHER" id="PTHR14614">
    <property type="entry name" value="HEPATOCELLULAR CARCINOMA-ASSOCIATED ANTIGEN"/>
    <property type="match status" value="1"/>
</dbReference>
<evidence type="ECO:0000256" key="1">
    <source>
        <dbReference type="ARBA" id="ARBA00005511"/>
    </source>
</evidence>
<feature type="domain" description="FAM86 N-terminal" evidence="3">
    <location>
        <begin position="11"/>
        <end position="86"/>
    </location>
</feature>
<evidence type="ECO:0000313" key="4">
    <source>
        <dbReference type="EMBL" id="CAG9765509.1"/>
    </source>
</evidence>
<dbReference type="Gene3D" id="3.40.50.150">
    <property type="entry name" value="Vaccinia Virus protein VP39"/>
    <property type="match status" value="1"/>
</dbReference>